<evidence type="ECO:0000256" key="4">
    <source>
        <dbReference type="ARBA" id="ARBA00022989"/>
    </source>
</evidence>
<feature type="transmembrane region" description="Helical" evidence="6">
    <location>
        <begin position="50"/>
        <end position="74"/>
    </location>
</feature>
<dbReference type="AlphaFoldDB" id="A0A9W5YAZ3"/>
<dbReference type="CDD" id="cd06580">
    <property type="entry name" value="TM_PBP1_transp_TpRbsC_like"/>
    <property type="match status" value="1"/>
</dbReference>
<dbReference type="GO" id="GO:0005886">
    <property type="term" value="C:plasma membrane"/>
    <property type="evidence" value="ECO:0007669"/>
    <property type="project" value="UniProtKB-SubCell"/>
</dbReference>
<evidence type="ECO:0000256" key="3">
    <source>
        <dbReference type="ARBA" id="ARBA00022692"/>
    </source>
</evidence>
<evidence type="ECO:0000256" key="6">
    <source>
        <dbReference type="SAM" id="Phobius"/>
    </source>
</evidence>
<feature type="transmembrane region" description="Helical" evidence="6">
    <location>
        <begin position="81"/>
        <end position="101"/>
    </location>
</feature>
<proteinExistence type="predicted"/>
<accession>A0A9W5YAZ3</accession>
<dbReference type="EMBL" id="BRLB01000010">
    <property type="protein sequence ID" value="GKX30640.1"/>
    <property type="molecule type" value="Genomic_DNA"/>
</dbReference>
<evidence type="ECO:0000256" key="5">
    <source>
        <dbReference type="ARBA" id="ARBA00023136"/>
    </source>
</evidence>
<dbReference type="InterPro" id="IPR001851">
    <property type="entry name" value="ABC_transp_permease"/>
</dbReference>
<dbReference type="PANTHER" id="PTHR47089:SF1">
    <property type="entry name" value="GUANOSINE ABC TRANSPORTER PERMEASE PROTEIN NUPP"/>
    <property type="match status" value="1"/>
</dbReference>
<sequence>MNRNKILKELGKPLFAIIISLLIGALLIIPTGTSPIEAYSLLFKGAFGTWQGFCSSLAKATPLLFTGLAAAYAFRAGVFNIGVEGQLYFGAITAALVGVYLPALPAYISVPICLIAAMIVGMIWAFIPAILNIKLDISIFITCIMLNSIAQLFSNYLATYPFKGELPIGATYKIGENSILPKLAGPMNDLNLGFVLAILVAIILHILLFKTKFGYESRASGISSSFSKYIGINAAKRTVIIVMISGAIAGLAGAEQVMGVNYRYISDISNGLGYTGITVALLAKNNPLGCIITAIFFGALNNGAIQMEVMSNISRDLISSVQAVMIVFIAADFAINSIKSRKKNNLKTKNKKGDNIC</sequence>
<feature type="transmembrane region" description="Helical" evidence="6">
    <location>
        <begin position="190"/>
        <end position="209"/>
    </location>
</feature>
<dbReference type="GO" id="GO:0022857">
    <property type="term" value="F:transmembrane transporter activity"/>
    <property type="evidence" value="ECO:0007669"/>
    <property type="project" value="InterPro"/>
</dbReference>
<gene>
    <name evidence="7" type="ORF">SH1V18_31200</name>
</gene>
<evidence type="ECO:0000313" key="7">
    <source>
        <dbReference type="EMBL" id="GKX30640.1"/>
    </source>
</evidence>
<comment type="subcellular location">
    <subcellularLocation>
        <location evidence="1">Cell membrane</location>
        <topology evidence="1">Multi-pass membrane protein</topology>
    </subcellularLocation>
</comment>
<keyword evidence="8" id="KW-1185">Reference proteome</keyword>
<keyword evidence="4 6" id="KW-1133">Transmembrane helix</keyword>
<reference evidence="7" key="1">
    <citation type="submission" date="2022-06" db="EMBL/GenBank/DDBJ databases">
        <title>Vallitalea longa sp. nov., an anaerobic bacterium isolated from marine sediment.</title>
        <authorList>
            <person name="Hirano S."/>
            <person name="Terahara T."/>
            <person name="Mori K."/>
            <person name="Hamada M."/>
            <person name="Matsumoto R."/>
            <person name="Kobayashi T."/>
        </authorList>
    </citation>
    <scope>NUCLEOTIDE SEQUENCE</scope>
    <source>
        <strain evidence="7">SH18-1</strain>
    </source>
</reference>
<dbReference type="PANTHER" id="PTHR47089">
    <property type="entry name" value="ABC TRANSPORTER, PERMEASE PROTEIN"/>
    <property type="match status" value="1"/>
</dbReference>
<dbReference type="RefSeq" id="WP_281816997.1">
    <property type="nucleotide sequence ID" value="NZ_BRLB01000010.1"/>
</dbReference>
<keyword evidence="5 6" id="KW-0472">Membrane</keyword>
<dbReference type="Pfam" id="PF02653">
    <property type="entry name" value="BPD_transp_2"/>
    <property type="match status" value="1"/>
</dbReference>
<organism evidence="7 8">
    <name type="scientific">Vallitalea longa</name>
    <dbReference type="NCBI Taxonomy" id="2936439"/>
    <lineage>
        <taxon>Bacteria</taxon>
        <taxon>Bacillati</taxon>
        <taxon>Bacillota</taxon>
        <taxon>Clostridia</taxon>
        <taxon>Lachnospirales</taxon>
        <taxon>Vallitaleaceae</taxon>
        <taxon>Vallitalea</taxon>
    </lineage>
</organism>
<comment type="caution">
    <text evidence="7">The sequence shown here is derived from an EMBL/GenBank/DDBJ whole genome shotgun (WGS) entry which is preliminary data.</text>
</comment>
<dbReference type="Proteomes" id="UP001144256">
    <property type="component" value="Unassembled WGS sequence"/>
</dbReference>
<evidence type="ECO:0000256" key="2">
    <source>
        <dbReference type="ARBA" id="ARBA00022475"/>
    </source>
</evidence>
<feature type="transmembrane region" description="Helical" evidence="6">
    <location>
        <begin position="317"/>
        <end position="335"/>
    </location>
</feature>
<keyword evidence="3 6" id="KW-0812">Transmembrane</keyword>
<feature type="transmembrane region" description="Helical" evidence="6">
    <location>
        <begin position="107"/>
        <end position="127"/>
    </location>
</feature>
<evidence type="ECO:0000313" key="8">
    <source>
        <dbReference type="Proteomes" id="UP001144256"/>
    </source>
</evidence>
<keyword evidence="2" id="KW-1003">Cell membrane</keyword>
<feature type="transmembrane region" description="Helical" evidence="6">
    <location>
        <begin position="230"/>
        <end position="252"/>
    </location>
</feature>
<feature type="transmembrane region" description="Helical" evidence="6">
    <location>
        <begin position="12"/>
        <end position="30"/>
    </location>
</feature>
<feature type="transmembrane region" description="Helical" evidence="6">
    <location>
        <begin position="139"/>
        <end position="158"/>
    </location>
</feature>
<evidence type="ECO:0000256" key="1">
    <source>
        <dbReference type="ARBA" id="ARBA00004651"/>
    </source>
</evidence>
<protein>
    <submittedName>
        <fullName evidence="7">ABC transporter permease</fullName>
    </submittedName>
</protein>
<name>A0A9W5YAZ3_9FIRM</name>